<dbReference type="InterPro" id="IPR002123">
    <property type="entry name" value="Plipid/glycerol_acylTrfase"/>
</dbReference>
<keyword evidence="3" id="KW-0808">Transferase</keyword>
<keyword evidence="5" id="KW-0812">Transmembrane</keyword>
<dbReference type="CDD" id="cd07989">
    <property type="entry name" value="LPLAT_AGPAT-like"/>
    <property type="match status" value="1"/>
</dbReference>
<dbReference type="SUPFAM" id="SSF69593">
    <property type="entry name" value="Glycerol-3-phosphate (1)-acyltransferase"/>
    <property type="match status" value="2"/>
</dbReference>
<dbReference type="PANTHER" id="PTHR10434:SF53">
    <property type="entry name" value="1-ACYL-SN-GLYCEROL-3-PHOSPHATE ACYLTRANSFERASE"/>
    <property type="match status" value="1"/>
</dbReference>
<feature type="transmembrane region" description="Helical" evidence="5">
    <location>
        <begin position="45"/>
        <end position="69"/>
    </location>
</feature>
<evidence type="ECO:0000313" key="7">
    <source>
        <dbReference type="EMBL" id="VVC91814.1"/>
    </source>
</evidence>
<feature type="domain" description="Phospholipid/glycerol acyltransferase" evidence="6">
    <location>
        <begin position="102"/>
        <end position="203"/>
    </location>
</feature>
<comment type="pathway">
    <text evidence="1">Phospholipid metabolism; CDP-diacylglycerol biosynthesis; CDP-diacylglycerol from sn-glycerol 3-phosphate: step 2/3.</text>
</comment>
<keyword evidence="5" id="KW-1133">Transmembrane helix</keyword>
<sequence length="269" mass="29548">MTTFLCVFKCNVKLSKDKMAPFDVVLGCVMALLFILFSISSIARYYIKFTLFVVLSLIFATAPLPLMLFRPFDPRNALVSARLLGLRWTVRGIENVDDTRGAVILLNHQSGLDFSGSAVAPDGPLYGDLEAIATVPGAIRDGGLDVGHGVHRPRSGALCQRKLLLFPEGTRHSGDKLLPFRKGAFHVAIDAGAPIQPVVISKYHFLDAKRRRFGSGDIIITILPSISTDGVDKDNITSLVETTQSKMQEVFTRTSAETRPYPVFDGYLY</sequence>
<keyword evidence="8" id="KW-1185">Reference proteome</keyword>
<dbReference type="SMART" id="SM00563">
    <property type="entry name" value="PlsC"/>
    <property type="match status" value="1"/>
</dbReference>
<gene>
    <name evidence="7" type="ORF">LSINAPIS_LOCUS4383</name>
</gene>
<dbReference type="Pfam" id="PF01553">
    <property type="entry name" value="Acyltransferase"/>
    <property type="match status" value="1"/>
</dbReference>
<evidence type="ECO:0000256" key="1">
    <source>
        <dbReference type="ARBA" id="ARBA00004728"/>
    </source>
</evidence>
<dbReference type="PANTHER" id="PTHR10434">
    <property type="entry name" value="1-ACYL-SN-GLYCEROL-3-PHOSPHATE ACYLTRANSFERASE"/>
    <property type="match status" value="1"/>
</dbReference>
<reference evidence="7 8" key="1">
    <citation type="submission" date="2017-07" db="EMBL/GenBank/DDBJ databases">
        <authorList>
            <person name="Talla V."/>
            <person name="Backstrom N."/>
        </authorList>
    </citation>
    <scope>NUCLEOTIDE SEQUENCE [LARGE SCALE GENOMIC DNA]</scope>
</reference>
<dbReference type="AlphaFoldDB" id="A0A5E4Q2T7"/>
<evidence type="ECO:0000256" key="5">
    <source>
        <dbReference type="SAM" id="Phobius"/>
    </source>
</evidence>
<accession>A0A5E4Q2T7</accession>
<evidence type="ECO:0000259" key="6">
    <source>
        <dbReference type="SMART" id="SM00563"/>
    </source>
</evidence>
<feature type="transmembrane region" description="Helical" evidence="5">
    <location>
        <begin position="20"/>
        <end position="39"/>
    </location>
</feature>
<evidence type="ECO:0000313" key="8">
    <source>
        <dbReference type="Proteomes" id="UP000324832"/>
    </source>
</evidence>
<dbReference type="EMBL" id="FZQP02001115">
    <property type="protein sequence ID" value="VVC91814.1"/>
    <property type="molecule type" value="Genomic_DNA"/>
</dbReference>
<evidence type="ECO:0000256" key="2">
    <source>
        <dbReference type="ARBA" id="ARBA00013211"/>
    </source>
</evidence>
<name>A0A5E4Q2T7_9NEOP</name>
<dbReference type="Proteomes" id="UP000324832">
    <property type="component" value="Unassembled WGS sequence"/>
</dbReference>
<keyword evidence="5" id="KW-0472">Membrane</keyword>
<protein>
    <recommendedName>
        <fullName evidence="2">1-acylglycerol-3-phosphate O-acyltransferase</fullName>
        <ecNumber evidence="2">2.3.1.51</ecNumber>
    </recommendedName>
</protein>
<dbReference type="EC" id="2.3.1.51" evidence="2"/>
<dbReference type="GO" id="GO:0003841">
    <property type="term" value="F:1-acylglycerol-3-phosphate O-acyltransferase activity"/>
    <property type="evidence" value="ECO:0007669"/>
    <property type="project" value="UniProtKB-EC"/>
</dbReference>
<evidence type="ECO:0000256" key="3">
    <source>
        <dbReference type="ARBA" id="ARBA00022679"/>
    </source>
</evidence>
<organism evidence="7 8">
    <name type="scientific">Leptidea sinapis</name>
    <dbReference type="NCBI Taxonomy" id="189913"/>
    <lineage>
        <taxon>Eukaryota</taxon>
        <taxon>Metazoa</taxon>
        <taxon>Ecdysozoa</taxon>
        <taxon>Arthropoda</taxon>
        <taxon>Hexapoda</taxon>
        <taxon>Insecta</taxon>
        <taxon>Pterygota</taxon>
        <taxon>Neoptera</taxon>
        <taxon>Endopterygota</taxon>
        <taxon>Lepidoptera</taxon>
        <taxon>Glossata</taxon>
        <taxon>Ditrysia</taxon>
        <taxon>Papilionoidea</taxon>
        <taxon>Pieridae</taxon>
        <taxon>Dismorphiinae</taxon>
        <taxon>Leptidea</taxon>
    </lineage>
</organism>
<dbReference type="GO" id="GO:0006654">
    <property type="term" value="P:phosphatidic acid biosynthetic process"/>
    <property type="evidence" value="ECO:0007669"/>
    <property type="project" value="TreeGrafter"/>
</dbReference>
<evidence type="ECO:0000256" key="4">
    <source>
        <dbReference type="ARBA" id="ARBA00023315"/>
    </source>
</evidence>
<dbReference type="GO" id="GO:0005783">
    <property type="term" value="C:endoplasmic reticulum"/>
    <property type="evidence" value="ECO:0007669"/>
    <property type="project" value="TreeGrafter"/>
</dbReference>
<proteinExistence type="predicted"/>
<keyword evidence="4" id="KW-0012">Acyltransferase</keyword>